<evidence type="ECO:0000256" key="1">
    <source>
        <dbReference type="SAM" id="Phobius"/>
    </source>
</evidence>
<comment type="caution">
    <text evidence="2">The sequence shown here is derived from an EMBL/GenBank/DDBJ whole genome shotgun (WGS) entry which is preliminary data.</text>
</comment>
<feature type="transmembrane region" description="Helical" evidence="1">
    <location>
        <begin position="37"/>
        <end position="56"/>
    </location>
</feature>
<dbReference type="Proteomes" id="UP001501095">
    <property type="component" value="Unassembled WGS sequence"/>
</dbReference>
<name>A0ABN3NZ89_9ACTN</name>
<organism evidence="2 3">
    <name type="scientific">Streptomyces levis</name>
    <dbReference type="NCBI Taxonomy" id="285566"/>
    <lineage>
        <taxon>Bacteria</taxon>
        <taxon>Bacillati</taxon>
        <taxon>Actinomycetota</taxon>
        <taxon>Actinomycetes</taxon>
        <taxon>Kitasatosporales</taxon>
        <taxon>Streptomycetaceae</taxon>
        <taxon>Streptomyces</taxon>
    </lineage>
</organism>
<dbReference type="RefSeq" id="WP_344541964.1">
    <property type="nucleotide sequence ID" value="NZ_BAAATM010000018.1"/>
</dbReference>
<reference evidence="2 3" key="1">
    <citation type="journal article" date="2019" name="Int. J. Syst. Evol. Microbiol.">
        <title>The Global Catalogue of Microorganisms (GCM) 10K type strain sequencing project: providing services to taxonomists for standard genome sequencing and annotation.</title>
        <authorList>
            <consortium name="The Broad Institute Genomics Platform"/>
            <consortium name="The Broad Institute Genome Sequencing Center for Infectious Disease"/>
            <person name="Wu L."/>
            <person name="Ma J."/>
        </authorList>
    </citation>
    <scope>NUCLEOTIDE SEQUENCE [LARGE SCALE GENOMIC DNA]</scope>
    <source>
        <strain evidence="2 3">JCM 6924</strain>
    </source>
</reference>
<keyword evidence="1" id="KW-0812">Transmembrane</keyword>
<keyword evidence="3" id="KW-1185">Reference proteome</keyword>
<sequence length="252" mass="27977">MLYAGFIHGSAYFGYFHLELFAIGLDPLELVLRSLRLATLPALAVLAVIVMTPRFPELLVTLRVPSAVIDRLVASYRFAARAHMLFVALGIAAMAAWRYIQPWGWLCPVLIATGLLLGELGPSRPGASSSWGRTVVLTAAALFVGWAIALAATSLGRLDAQRDAERSVLRVEVVVLSTERLSMAPGPAAPRAEDLGAGNHYRYRYSRLRLLVARDQRYYLLPVGWRHERDPTYVIQDDDSIRIELRPGVRRN</sequence>
<feature type="transmembrane region" description="Helical" evidence="1">
    <location>
        <begin position="76"/>
        <end position="96"/>
    </location>
</feature>
<proteinExistence type="predicted"/>
<accession>A0ABN3NZ89</accession>
<protein>
    <recommendedName>
        <fullName evidence="4">Integral membrane protein</fullName>
    </recommendedName>
</protein>
<keyword evidence="1" id="KW-0472">Membrane</keyword>
<evidence type="ECO:0000313" key="2">
    <source>
        <dbReference type="EMBL" id="GAA2550675.1"/>
    </source>
</evidence>
<feature type="transmembrane region" description="Helical" evidence="1">
    <location>
        <begin position="134"/>
        <end position="156"/>
    </location>
</feature>
<feature type="transmembrane region" description="Helical" evidence="1">
    <location>
        <begin position="6"/>
        <end position="25"/>
    </location>
</feature>
<dbReference type="EMBL" id="BAAATM010000018">
    <property type="protein sequence ID" value="GAA2550675.1"/>
    <property type="molecule type" value="Genomic_DNA"/>
</dbReference>
<keyword evidence="1" id="KW-1133">Transmembrane helix</keyword>
<evidence type="ECO:0000313" key="3">
    <source>
        <dbReference type="Proteomes" id="UP001501095"/>
    </source>
</evidence>
<gene>
    <name evidence="2" type="ORF">GCM10010423_58720</name>
</gene>
<evidence type="ECO:0008006" key="4">
    <source>
        <dbReference type="Google" id="ProtNLM"/>
    </source>
</evidence>